<accession>A0A1I8AGL8</accession>
<proteinExistence type="predicted"/>
<dbReference type="WBParaSite" id="L893_g5582.t1">
    <property type="protein sequence ID" value="L893_g5582.t1"/>
    <property type="gene ID" value="L893_g5582"/>
</dbReference>
<dbReference type="AlphaFoldDB" id="A0A1I8AGL8"/>
<dbReference type="Proteomes" id="UP000095287">
    <property type="component" value="Unplaced"/>
</dbReference>
<organism evidence="1 2">
    <name type="scientific">Steinernema glaseri</name>
    <dbReference type="NCBI Taxonomy" id="37863"/>
    <lineage>
        <taxon>Eukaryota</taxon>
        <taxon>Metazoa</taxon>
        <taxon>Ecdysozoa</taxon>
        <taxon>Nematoda</taxon>
        <taxon>Chromadorea</taxon>
        <taxon>Rhabditida</taxon>
        <taxon>Tylenchina</taxon>
        <taxon>Panagrolaimomorpha</taxon>
        <taxon>Strongyloidoidea</taxon>
        <taxon>Steinernematidae</taxon>
        <taxon>Steinernema</taxon>
    </lineage>
</organism>
<evidence type="ECO:0000313" key="2">
    <source>
        <dbReference type="WBParaSite" id="L893_g5582.t1"/>
    </source>
</evidence>
<keyword evidence="1" id="KW-1185">Reference proteome</keyword>
<name>A0A1I8AGL8_9BILA</name>
<reference evidence="2" key="1">
    <citation type="submission" date="2016-11" db="UniProtKB">
        <authorList>
            <consortium name="WormBaseParasite"/>
        </authorList>
    </citation>
    <scope>IDENTIFICATION</scope>
</reference>
<protein>
    <submittedName>
        <fullName evidence="2">Ig-like domain-containing protein</fullName>
    </submittedName>
</protein>
<evidence type="ECO:0000313" key="1">
    <source>
        <dbReference type="Proteomes" id="UP000095287"/>
    </source>
</evidence>
<sequence>MNSVPFSFCMDVLGKLNAYTWHYQDMEEMLTGRWKAAAGRFAKNVCDVEVCVECDDGVWGYSTVTYSFNDSKSLDEIMARDRRFVRCTSISIQFEVDRVGYCARSSKEEIFDRLIPFMVQQSHSDRSISFYHKLSCEDARMYFDLLLSCKGFGFKSVFLPYFGPETERFLAACLKHNLICLTLGSCWPYTQALEDMILKHILKRSKVDFTITRFNRAEHEGGLKLNTKILNATMDSWNNLDEGSYLHVSGYWYDDLEPILSIPMPPNVTRTQHKVEVDDEDVSLILWTKENGFTLSCTLTWTRNYILFTSPPDDRYCHTNRQAIS</sequence>